<proteinExistence type="predicted"/>
<dbReference type="EMBL" id="PGTN01000028">
    <property type="protein sequence ID" value="PJF47977.1"/>
    <property type="molecule type" value="Genomic_DNA"/>
</dbReference>
<organism evidence="1 2">
    <name type="scientific">Candidatus Thermofonsia Clade 3 bacterium</name>
    <dbReference type="NCBI Taxonomy" id="2364212"/>
    <lineage>
        <taxon>Bacteria</taxon>
        <taxon>Bacillati</taxon>
        <taxon>Chloroflexota</taxon>
        <taxon>Candidatus Thermofontia</taxon>
        <taxon>Candidatus Thermofonsia Clade 3</taxon>
    </lineage>
</organism>
<accession>A0A2M8QDV2</accession>
<evidence type="ECO:0008006" key="3">
    <source>
        <dbReference type="Google" id="ProtNLM"/>
    </source>
</evidence>
<evidence type="ECO:0000313" key="2">
    <source>
        <dbReference type="Proteomes" id="UP000230790"/>
    </source>
</evidence>
<protein>
    <recommendedName>
        <fullName evidence="3">DUF3108 domain-containing protein</fullName>
    </recommendedName>
</protein>
<gene>
    <name evidence="1" type="ORF">CUN48_05885</name>
</gene>
<evidence type="ECO:0000313" key="1">
    <source>
        <dbReference type="EMBL" id="PJF47977.1"/>
    </source>
</evidence>
<dbReference type="Proteomes" id="UP000230790">
    <property type="component" value="Unassembled WGS sequence"/>
</dbReference>
<comment type="caution">
    <text evidence="1">The sequence shown here is derived from an EMBL/GenBank/DDBJ whole genome shotgun (WGS) entry which is preliminary data.</text>
</comment>
<sequence>MEDFDLDKSDRITCRIAHGVYRILHNRRVVGEELWGIFGLRGGGYRLMAEIDLIWPIRNQQRAQLDLDHTWSARKFWVQLDLEGKRRVARYMPSGSELEITIYEEPLRFGDPNRAPREQSSTPSVMTKAKCIYATKVAYGSHTFLDYGSTLLNFAHLRRLPLRPGAQAQIEAIVVTQPSLEPLVLSQTYCYVRDEQITSLVQPFMVTRRYTIEEHIAGDGNNDAPFTTIWADPHDVVVKQEVLLGKETHGCELVSYQWVGEEA</sequence>
<name>A0A2M8QDV2_9CHLR</name>
<dbReference type="AlphaFoldDB" id="A0A2M8QDV2"/>
<reference evidence="1 2" key="1">
    <citation type="submission" date="2017-11" db="EMBL/GenBank/DDBJ databases">
        <title>Evolution of Phototrophy in the Chloroflexi Phylum Driven by Horizontal Gene Transfer.</title>
        <authorList>
            <person name="Ward L.M."/>
            <person name="Hemp J."/>
            <person name="Shih P.M."/>
            <person name="Mcglynn S.E."/>
            <person name="Fischer W."/>
        </authorList>
    </citation>
    <scope>NUCLEOTIDE SEQUENCE [LARGE SCALE GENOMIC DNA]</scope>
    <source>
        <strain evidence="1">JP3_7</strain>
    </source>
</reference>